<dbReference type="EMBL" id="CP007268">
    <property type="protein sequence ID" value="AHK78627.1"/>
    <property type="molecule type" value="Genomic_DNA"/>
</dbReference>
<evidence type="ECO:0000256" key="1">
    <source>
        <dbReference type="SAM" id="MobiDB-lite"/>
    </source>
</evidence>
<proteinExistence type="predicted"/>
<dbReference type="HOGENOM" id="CLU_2154830_0_0_6"/>
<keyword evidence="3" id="KW-1185">Reference proteome</keyword>
<reference evidence="3" key="2">
    <citation type="submission" date="2014-02" db="EMBL/GenBank/DDBJ databases">
        <title>Draft Genome Sequence of extremely halophilic bacteria Halorhodospira halochloris.</title>
        <authorList>
            <person name="Singh K.S."/>
        </authorList>
    </citation>
    <scope>NUCLEOTIDE SEQUENCE [LARGE SCALE GENOMIC DNA]</scope>
    <source>
        <strain evidence="3">A</strain>
    </source>
</reference>
<dbReference type="KEGG" id="hhc:M911_04895"/>
<accession>W8KNR6</accession>
<gene>
    <name evidence="2" type="ORF">M911_04895</name>
</gene>
<evidence type="ECO:0000313" key="3">
    <source>
        <dbReference type="Proteomes" id="UP000019442"/>
    </source>
</evidence>
<sequence>MERFRTRDRWNVYQEIYARFLTLILAAISVARSQPVARQMTAHRFRDYCINFRATILRFREQFHALRRSQDPLASILELLAWIVRDQEMIRPGRSNPRKSKYVNPLPGMAA</sequence>
<evidence type="ECO:0000313" key="2">
    <source>
        <dbReference type="EMBL" id="AHK78627.1"/>
    </source>
</evidence>
<protein>
    <submittedName>
        <fullName evidence="2">Uncharacterized protein</fullName>
    </submittedName>
</protein>
<feature type="region of interest" description="Disordered" evidence="1">
    <location>
        <begin position="92"/>
        <end position="111"/>
    </location>
</feature>
<reference evidence="2 3" key="1">
    <citation type="journal article" date="2014" name="J Genomics">
        <title>Draft Genome Sequence of the Extremely Halophilic Phototrophic Purple Sulfur Bacterium Halorhodospira halochloris.</title>
        <authorList>
            <person name="Singh K.S."/>
            <person name="Kirksey J."/>
            <person name="Hoff W.D."/>
            <person name="Deole R."/>
        </authorList>
    </citation>
    <scope>NUCLEOTIDE SEQUENCE [LARGE SCALE GENOMIC DNA]</scope>
    <source>
        <strain evidence="2 3">A</strain>
    </source>
</reference>
<dbReference type="Proteomes" id="UP000019442">
    <property type="component" value="Chromosome"/>
</dbReference>
<organism evidence="2 3">
    <name type="scientific">Ectothiorhodospira haloalkaliphila</name>
    <dbReference type="NCBI Taxonomy" id="421628"/>
    <lineage>
        <taxon>Bacteria</taxon>
        <taxon>Pseudomonadati</taxon>
        <taxon>Pseudomonadota</taxon>
        <taxon>Gammaproteobacteria</taxon>
        <taxon>Chromatiales</taxon>
        <taxon>Ectothiorhodospiraceae</taxon>
        <taxon>Ectothiorhodospira</taxon>
    </lineage>
</organism>
<dbReference type="AlphaFoldDB" id="W8KNR6"/>
<name>W8KNR6_9GAMM</name>